<dbReference type="PANTHER" id="PTHR10099:SF1">
    <property type="entry name" value="PHOSPHORIBOSYLFORMYLGLYCINAMIDINE SYNTHASE"/>
    <property type="match status" value="1"/>
</dbReference>
<evidence type="ECO:0000313" key="4">
    <source>
        <dbReference type="Proteomes" id="UP001642484"/>
    </source>
</evidence>
<dbReference type="InterPro" id="IPR036676">
    <property type="entry name" value="PurM-like_C_sf"/>
</dbReference>
<protein>
    <recommendedName>
        <fullName evidence="2">PurM-like C-terminal domain-containing protein</fullName>
    </recommendedName>
</protein>
<dbReference type="PANTHER" id="PTHR10099">
    <property type="entry name" value="PHOSPHORIBOSYLFORMYLGLYCINAMIDINE SYNTHASE"/>
    <property type="match status" value="1"/>
</dbReference>
<keyword evidence="4" id="KW-1185">Reference proteome</keyword>
<reference evidence="3 4" key="1">
    <citation type="submission" date="2024-02" db="EMBL/GenBank/DDBJ databases">
        <authorList>
            <person name="Chen Y."/>
            <person name="Shah S."/>
            <person name="Dougan E. K."/>
            <person name="Thang M."/>
            <person name="Chan C."/>
        </authorList>
    </citation>
    <scope>NUCLEOTIDE SEQUENCE [LARGE SCALE GENOMIC DNA]</scope>
</reference>
<dbReference type="Proteomes" id="UP001642484">
    <property type="component" value="Unassembled WGS sequence"/>
</dbReference>
<organism evidence="3 4">
    <name type="scientific">Durusdinium trenchii</name>
    <dbReference type="NCBI Taxonomy" id="1381693"/>
    <lineage>
        <taxon>Eukaryota</taxon>
        <taxon>Sar</taxon>
        <taxon>Alveolata</taxon>
        <taxon>Dinophyceae</taxon>
        <taxon>Suessiales</taxon>
        <taxon>Symbiodiniaceae</taxon>
        <taxon>Durusdinium</taxon>
    </lineage>
</organism>
<dbReference type="Gene3D" id="3.90.650.10">
    <property type="entry name" value="PurM-like C-terminal domain"/>
    <property type="match status" value="1"/>
</dbReference>
<name>A0ABP0SF84_9DINO</name>
<dbReference type="Gene3D" id="3.40.50.880">
    <property type="match status" value="1"/>
</dbReference>
<feature type="region of interest" description="Disordered" evidence="1">
    <location>
        <begin position="341"/>
        <end position="361"/>
    </location>
</feature>
<dbReference type="EMBL" id="CAXAMN010027472">
    <property type="protein sequence ID" value="CAK9110915.1"/>
    <property type="molecule type" value="Genomic_DNA"/>
</dbReference>
<gene>
    <name evidence="3" type="ORF">CCMP2556_LOCUS51518</name>
</gene>
<evidence type="ECO:0000259" key="2">
    <source>
        <dbReference type="Pfam" id="PF02769"/>
    </source>
</evidence>
<dbReference type="InterPro" id="IPR029062">
    <property type="entry name" value="Class_I_gatase-like"/>
</dbReference>
<sequence length="548" mass="58433">MSIACLPGPCSHQQRSQKGPNRGRSQPMAMFEREPDPRSVTVTQITSGADAEDERVLSAAFAELAAEASEIERTAIALDRAEETEQALSVYRQAAERMAKAAALCPEGNPDRAMLVKHAGEIYGRVVYLESLGEGALATVPPEAHIGSDSLVLGHGVERQDADGFQVLRDPRGRSEGSSPNWRQKAVSAAAVSGAAGLLVLHAPVCALGLAAGAAYATTRQDSAGEAARSMGCMGIQAAEHVKQVAHQHRVADRASEALSGVRSLDERWRVSERTQAFASSSVSTLRDLDQRHQVTSSVASGARRASAKLVEAVTPAVGWATGTQGWEVASADDEVENGVAAPTSREVNHQPRSVKQGHDRSDGGLLTAVLEMAFAGRKGIELKLDDAGPGTYMEKLFSEAPGLVYEVRRADLAAVARIFESEGVSVQEIGSTRKDLKAVVHVGKECVLDADVASLHCIWEATSFQLERQQCYVPCVEQEEAGFKNRRVPPYKLSYTPEPTADAVLSSGRKHRVAIVRQEGSNGDREMAVAGLEVAGGELEGIWTQGM</sequence>
<dbReference type="SUPFAM" id="SSF116846">
    <property type="entry name" value="MIT domain"/>
    <property type="match status" value="1"/>
</dbReference>
<feature type="domain" description="PurM-like C-terminal" evidence="2">
    <location>
        <begin position="354"/>
        <end position="441"/>
    </location>
</feature>
<comment type="caution">
    <text evidence="3">The sequence shown here is derived from an EMBL/GenBank/DDBJ whole genome shotgun (WGS) entry which is preliminary data.</text>
</comment>
<proteinExistence type="predicted"/>
<accession>A0ABP0SF84</accession>
<dbReference type="InterPro" id="IPR010918">
    <property type="entry name" value="PurM-like_C_dom"/>
</dbReference>
<dbReference type="Pfam" id="PF02769">
    <property type="entry name" value="AIRS_C"/>
    <property type="match status" value="1"/>
</dbReference>
<dbReference type="InterPro" id="IPR036181">
    <property type="entry name" value="MIT_dom_sf"/>
</dbReference>
<evidence type="ECO:0000256" key="1">
    <source>
        <dbReference type="SAM" id="MobiDB-lite"/>
    </source>
</evidence>
<dbReference type="SUPFAM" id="SSF56042">
    <property type="entry name" value="PurM C-terminal domain-like"/>
    <property type="match status" value="1"/>
</dbReference>
<feature type="region of interest" description="Disordered" evidence="1">
    <location>
        <begin position="1"/>
        <end position="40"/>
    </location>
</feature>
<evidence type="ECO:0000313" key="3">
    <source>
        <dbReference type="EMBL" id="CAK9110915.1"/>
    </source>
</evidence>